<dbReference type="Proteomes" id="UP000008206">
    <property type="component" value="Chromosome"/>
</dbReference>
<dbReference type="KEGG" id="cyj:Cyan7822_1316"/>
<accession>E0UHR0</accession>
<dbReference type="RefSeq" id="WP_013321424.1">
    <property type="nucleotide sequence ID" value="NC_014501.1"/>
</dbReference>
<proteinExistence type="predicted"/>
<evidence type="ECO:0000313" key="2">
    <source>
        <dbReference type="Proteomes" id="UP000008206"/>
    </source>
</evidence>
<reference evidence="2" key="1">
    <citation type="journal article" date="2011" name="MBio">
        <title>Novel metabolic attributes of the genus Cyanothece, comprising a group of unicellular nitrogen-fixing Cyanobacteria.</title>
        <authorList>
            <person name="Bandyopadhyay A."/>
            <person name="Elvitigala T."/>
            <person name="Welsh E."/>
            <person name="Stockel J."/>
            <person name="Liberton M."/>
            <person name="Min H."/>
            <person name="Sherman L.A."/>
            <person name="Pakrasi H.B."/>
        </authorList>
    </citation>
    <scope>NUCLEOTIDE SEQUENCE [LARGE SCALE GENOMIC DNA]</scope>
    <source>
        <strain evidence="2">PCC 7822</strain>
    </source>
</reference>
<gene>
    <name evidence="1" type="ordered locus">Cyan7822_1316</name>
</gene>
<evidence type="ECO:0000313" key="1">
    <source>
        <dbReference type="EMBL" id="ADN13317.1"/>
    </source>
</evidence>
<organism evidence="1 2">
    <name type="scientific">Gloeothece verrucosa (strain PCC 7822)</name>
    <name type="common">Cyanothece sp. (strain PCC 7822)</name>
    <dbReference type="NCBI Taxonomy" id="497965"/>
    <lineage>
        <taxon>Bacteria</taxon>
        <taxon>Bacillati</taxon>
        <taxon>Cyanobacteriota</taxon>
        <taxon>Cyanophyceae</taxon>
        <taxon>Oscillatoriophycideae</taxon>
        <taxon>Chroococcales</taxon>
        <taxon>Aphanothecaceae</taxon>
        <taxon>Gloeothece</taxon>
        <taxon>Gloeothece verrucosa</taxon>
    </lineage>
</organism>
<dbReference type="HOGENOM" id="CLU_1674997_0_0_3"/>
<sequence length="157" mass="18160">MSRYYGASKRLVLTKFTGKVCKEEDSDVIKFDSQLEATFYQKLLTLFSAEQIKIHEAVLLIPKTEFHAERSLNIDFVVSVGFKKKLYIEIKGVWSHEWESKLMLLADNNPEVFTHLWIGVCNPKKTKPRCKKVFNSEVAERIFYARSIGVLANAVHF</sequence>
<dbReference type="AlphaFoldDB" id="E0UHR0"/>
<name>E0UHR0_GLOV7</name>
<dbReference type="EMBL" id="CP002198">
    <property type="protein sequence ID" value="ADN13317.1"/>
    <property type="molecule type" value="Genomic_DNA"/>
</dbReference>
<keyword evidence="2" id="KW-1185">Reference proteome</keyword>
<protein>
    <submittedName>
        <fullName evidence="1">Uncharacterized protein</fullName>
    </submittedName>
</protein>